<keyword evidence="2" id="KW-1185">Reference proteome</keyword>
<dbReference type="RefSeq" id="WP_316002064.1">
    <property type="nucleotide sequence ID" value="NZ_JAWDIU010000008.1"/>
</dbReference>
<name>A0ABU3S003_9MICO</name>
<sequence>MSLTRPAAGVSWARVEKGFYVGNRRGNYLGYIDQDGGTHTAVDAQSRTLGTYPTLVAAMAALTSADEPVILTQVA</sequence>
<dbReference type="Proteomes" id="UP001256673">
    <property type="component" value="Unassembled WGS sequence"/>
</dbReference>
<proteinExistence type="predicted"/>
<comment type="caution">
    <text evidence="1">The sequence shown here is derived from an EMBL/GenBank/DDBJ whole genome shotgun (WGS) entry which is preliminary data.</text>
</comment>
<accession>A0ABU3S003</accession>
<evidence type="ECO:0000313" key="2">
    <source>
        <dbReference type="Proteomes" id="UP001256673"/>
    </source>
</evidence>
<dbReference type="EMBL" id="JAWDIU010000008">
    <property type="protein sequence ID" value="MDU0328468.1"/>
    <property type="molecule type" value="Genomic_DNA"/>
</dbReference>
<gene>
    <name evidence="1" type="ORF">RWH43_17045</name>
</gene>
<reference evidence="1 2" key="1">
    <citation type="submission" date="2023-09" db="EMBL/GenBank/DDBJ databases">
        <title>Microbacterium fusihabitans sp. nov., Microbacterium phycihabitans sp. nov., and Microbacterium cervinum sp. nov., isolated from dried seaweeds of beach.</title>
        <authorList>
            <person name="Lee S.D."/>
        </authorList>
    </citation>
    <scope>NUCLEOTIDE SEQUENCE [LARGE SCALE GENOMIC DNA]</scope>
    <source>
        <strain evidence="1 2">KSW2-21</strain>
    </source>
</reference>
<organism evidence="1 2">
    <name type="scientific">Microbacterium algihabitans</name>
    <dbReference type="NCBI Taxonomy" id="3075992"/>
    <lineage>
        <taxon>Bacteria</taxon>
        <taxon>Bacillati</taxon>
        <taxon>Actinomycetota</taxon>
        <taxon>Actinomycetes</taxon>
        <taxon>Micrococcales</taxon>
        <taxon>Microbacteriaceae</taxon>
        <taxon>Microbacterium</taxon>
    </lineage>
</organism>
<evidence type="ECO:0000313" key="1">
    <source>
        <dbReference type="EMBL" id="MDU0328468.1"/>
    </source>
</evidence>
<protein>
    <submittedName>
        <fullName evidence="1">Uncharacterized protein</fullName>
    </submittedName>
</protein>